<feature type="compositionally biased region" description="Basic and acidic residues" evidence="3">
    <location>
        <begin position="1156"/>
        <end position="1170"/>
    </location>
</feature>
<keyword evidence="6" id="KW-1185">Reference proteome</keyword>
<comment type="caution">
    <text evidence="5">The sequence shown here is derived from an EMBL/GenBank/DDBJ whole genome shotgun (WGS) entry which is preliminary data.</text>
</comment>
<dbReference type="STRING" id="52838.A0A4S8JNS4"/>
<feature type="compositionally biased region" description="Basic and acidic residues" evidence="3">
    <location>
        <begin position="1595"/>
        <end position="1604"/>
    </location>
</feature>
<dbReference type="InterPro" id="IPR009738">
    <property type="entry name" value="BAT2_N"/>
</dbReference>
<feature type="coiled-coil region" evidence="2">
    <location>
        <begin position="906"/>
        <end position="945"/>
    </location>
</feature>
<dbReference type="PANTHER" id="PTHR34805:SF1">
    <property type="entry name" value="PROTEIN MODIFIER OF SNC1 1"/>
    <property type="match status" value="1"/>
</dbReference>
<feature type="compositionally biased region" description="Basic residues" evidence="3">
    <location>
        <begin position="1129"/>
        <end position="1139"/>
    </location>
</feature>
<feature type="region of interest" description="Disordered" evidence="3">
    <location>
        <begin position="1579"/>
        <end position="1733"/>
    </location>
</feature>
<dbReference type="Proteomes" id="UP000317650">
    <property type="component" value="Chromosome 1"/>
</dbReference>
<feature type="region of interest" description="Disordered" evidence="3">
    <location>
        <begin position="1511"/>
        <end position="1564"/>
    </location>
</feature>
<reference evidence="5 6" key="1">
    <citation type="journal article" date="2019" name="Nat. Plants">
        <title>Genome sequencing of Musa balbisiana reveals subgenome evolution and function divergence in polyploid bananas.</title>
        <authorList>
            <person name="Yao X."/>
        </authorList>
    </citation>
    <scope>NUCLEOTIDE SEQUENCE [LARGE SCALE GENOMIC DNA]</scope>
    <source>
        <strain evidence="6">cv. DH-PKW</strain>
        <tissue evidence="5">Leaves</tissue>
    </source>
</reference>
<keyword evidence="2" id="KW-0175">Coiled coil</keyword>
<feature type="compositionally biased region" description="Basic and acidic residues" evidence="3">
    <location>
        <begin position="1677"/>
        <end position="1692"/>
    </location>
</feature>
<feature type="compositionally biased region" description="Polar residues" evidence="3">
    <location>
        <begin position="1643"/>
        <end position="1654"/>
    </location>
</feature>
<feature type="region of interest" description="Disordered" evidence="3">
    <location>
        <begin position="1256"/>
        <end position="1285"/>
    </location>
</feature>
<feature type="region of interest" description="Disordered" evidence="3">
    <location>
        <begin position="837"/>
        <end position="871"/>
    </location>
</feature>
<feature type="region of interest" description="Disordered" evidence="3">
    <location>
        <begin position="1443"/>
        <end position="1468"/>
    </location>
</feature>
<dbReference type="Pfam" id="PF07001">
    <property type="entry name" value="BAT2_N"/>
    <property type="match status" value="1"/>
</dbReference>
<organism evidence="5 6">
    <name type="scientific">Musa balbisiana</name>
    <name type="common">Banana</name>
    <dbReference type="NCBI Taxonomy" id="52838"/>
    <lineage>
        <taxon>Eukaryota</taxon>
        <taxon>Viridiplantae</taxon>
        <taxon>Streptophyta</taxon>
        <taxon>Embryophyta</taxon>
        <taxon>Tracheophyta</taxon>
        <taxon>Spermatophyta</taxon>
        <taxon>Magnoliopsida</taxon>
        <taxon>Liliopsida</taxon>
        <taxon>Zingiberales</taxon>
        <taxon>Musaceae</taxon>
        <taxon>Musa</taxon>
    </lineage>
</organism>
<feature type="compositionally biased region" description="Polar residues" evidence="3">
    <location>
        <begin position="1379"/>
        <end position="1413"/>
    </location>
</feature>
<name>A0A4S8JNS4_MUSBA</name>
<feature type="region of interest" description="Disordered" evidence="3">
    <location>
        <begin position="287"/>
        <end position="352"/>
    </location>
</feature>
<sequence length="1733" mass="189950">MRFPCVGEKGRPLHPPIILVAHKHGDRPLETFHVPLIPIILPTLPLFLPLLCLLPSLSPLPTAPRGSLFRRRFRISRPFRSVTVAVICRKTPGTLSALDKFDEVNPLLEVLTSVGLDTQPCKWASARKSGMTILGKVPKPINLPSQRLENNGLDPNVEIVPKGTLTWGSRSSSATPNVWSSSTLLSPKTDGSTGSPSHYSGRPSSGSGTRPSTAGSDRSQDPSPNAWGSNSRPSTASGLLPSNQTPIVSARPRSAETRPGSSQLSRFAENSSESAVAWGATRTAEKLGVASSKTDEFSLSSGDFPTLGSEKKSESHSQQGHNSQSLSAAASGASRPNEKLELPASGDSFVDNENASTFRTERNSYVEGGGALLNQKWLNNPQQAQPYQSSKVTSHQFNSWHRPSVHHPDGVWYRGGAVGGPYRPAGPPGCFPVDPFAYCQRPFQPNPEAIPRPGTGSGTYHPTNGETYRPQVVPNSYMFPSHSLIPARPGPYQALGPYDGYHNYHQASFCSSGEQQIPSTEVSTRPNLYDEHPNHNNNLTSVEFLSIPGRDDSQLTKEPILSDRACVPHQGHYKVLLKSHDDLKDNHPQGKGQYGSSSPRHFDLEIKPGDSYSKEGELSIAGGKNETTKSVTLTDCQAPTELVGNHEDQLSKGGATNLGKNKYRTSEGLLRRELDITIPVVQEQKHYPIMRKNAALIEKIEGLNNKVRNADNLDVGQLPLRKEQTKQQKFANAKTERPAQAIFSDAAPTENASTSSVTPISVSFEGSSINGPISSTMVMPVSSDGGSINVINNSNEFIDSAVVPGTSEYQDFALMKPDSLIPGEAVYSHVPKRIHSTRRNNYQAKPLLDNQADGGLTRESSGRDSSVIPVEKKVADGPVSGILDNHSSKETVLTSSSDLLDHKAQRAKLKEIAAQRAKQLKEEEEERTREQKAKALAKLEELNRRSAAQSTNQKLNDAFSTIKSVQHQEESRSDIAQTDALMGNPPGGVLAENADIFLQAGDCDNKEHGTSIALPLNTVSHPSSLGHETNTTEITTHSIGSQSHVSVGSKHKQMGHRRRQKVPLEKSLGEKPMMENVGSKCLDEVVQERSADEKPVTAENKESPEIIDEVNASAPDSDMLQHNGDPSLQHKKKNSRARNKNKDEPLMTSSLSFSAHSHENVEERLSESSKSHPPASITVTSSVLAQVSPENSVSRDSRDGVVHSNQGCSNIIEEVHGRLNNQWKPQPPRRPARSQQIVRNMDKVHGSETVVWAPIKPANKNEQPEESSQSSMMGSNYESSQRNEHDLHNGMRTRRAEMERYVPKPVAKEILQHENTRKSSSYVNQSATGDIANESYTDSKGVRIGKFDGSEPGSTDFFSNTNGEDNKPSKHGRAHATWRQRSSSESTLPLQNSNESLSSSDTTKLFNRPSGQHQLLPEQVKSDGWESINDSLVKDSGVLPAVIKDQGVTSRQRNQQVHRPRGRNYVTTPDHQYLQHGMDDKAGVGSPILDINETDIRNSTKDNKNAITEHIRTQSHWKPKSQTYSHNQQQGTRGSGSQRNPSHDGRSEKFTSPGFESNSSYNENNNALTEKDHVVTDAGHEDSIRTETGASSSDPSKEQIHIPKPDVPIDTALPPENMNAQRHGHRGGRFNRGQEATYRIRDSMQTSGRSNVQKNGDKRKNNSHLGYQPVGSYNKPSDIRQLDSHIDQEAQSHHASRQRYKERVQTQTRNPGHFVRRDSGATAHVNDSCNSEE</sequence>
<dbReference type="EMBL" id="PYDT01000004">
    <property type="protein sequence ID" value="THU63953.1"/>
    <property type="molecule type" value="Genomic_DNA"/>
</dbReference>
<feature type="compositionally biased region" description="Basic and acidic residues" evidence="3">
    <location>
        <begin position="1087"/>
        <end position="1104"/>
    </location>
</feature>
<feature type="compositionally biased region" description="Low complexity" evidence="3">
    <location>
        <begin position="200"/>
        <end position="216"/>
    </location>
</feature>
<evidence type="ECO:0000313" key="5">
    <source>
        <dbReference type="EMBL" id="THU63953.1"/>
    </source>
</evidence>
<feature type="compositionally biased region" description="Basic residues" evidence="3">
    <location>
        <begin position="1049"/>
        <end position="1061"/>
    </location>
</feature>
<dbReference type="GO" id="GO:0040029">
    <property type="term" value="P:epigenetic regulation of gene expression"/>
    <property type="evidence" value="ECO:0007669"/>
    <property type="project" value="TreeGrafter"/>
</dbReference>
<feature type="compositionally biased region" description="Polar residues" evidence="3">
    <location>
        <begin position="1037"/>
        <end position="1046"/>
    </location>
</feature>
<feature type="region of interest" description="Disordered" evidence="3">
    <location>
        <begin position="1341"/>
        <end position="1417"/>
    </location>
</feature>
<feature type="compositionally biased region" description="Polar residues" evidence="3">
    <location>
        <begin position="259"/>
        <end position="274"/>
    </location>
</feature>
<feature type="compositionally biased region" description="Low complexity" evidence="3">
    <location>
        <begin position="1528"/>
        <end position="1539"/>
    </location>
</feature>
<evidence type="ECO:0000313" key="6">
    <source>
        <dbReference type="Proteomes" id="UP000317650"/>
    </source>
</evidence>
<feature type="region of interest" description="Disordered" evidence="3">
    <location>
        <begin position="582"/>
        <end position="603"/>
    </location>
</feature>
<feature type="compositionally biased region" description="Low complexity" evidence="3">
    <location>
        <begin position="323"/>
        <end position="334"/>
    </location>
</feature>
<feature type="compositionally biased region" description="Polar residues" evidence="3">
    <location>
        <begin position="1177"/>
        <end position="1192"/>
    </location>
</feature>
<proteinExistence type="predicted"/>
<dbReference type="PANTHER" id="PTHR34805">
    <property type="entry name" value="PROTEIN MODIFIER OF SNC1 1"/>
    <property type="match status" value="1"/>
</dbReference>
<feature type="compositionally biased region" description="Polar residues" evidence="3">
    <location>
        <begin position="1352"/>
        <end position="1363"/>
    </location>
</feature>
<feature type="region of interest" description="Disordered" evidence="3">
    <location>
        <begin position="164"/>
        <end position="275"/>
    </location>
</feature>
<feature type="region of interest" description="Disordered" evidence="3">
    <location>
        <begin position="1037"/>
        <end position="1061"/>
    </location>
</feature>
<gene>
    <name evidence="5" type="ORF">C4D60_Mb01t21290</name>
</gene>
<evidence type="ECO:0000256" key="3">
    <source>
        <dbReference type="SAM" id="MobiDB-lite"/>
    </source>
</evidence>
<feature type="compositionally biased region" description="Polar residues" evidence="3">
    <location>
        <begin position="166"/>
        <end position="198"/>
    </location>
</feature>
<feature type="region of interest" description="Disordered" evidence="3">
    <location>
        <begin position="731"/>
        <end position="757"/>
    </location>
</feature>
<accession>A0A4S8JNS4</accession>
<feature type="compositionally biased region" description="Low complexity" evidence="3">
    <location>
        <begin position="1266"/>
        <end position="1280"/>
    </location>
</feature>
<evidence type="ECO:0000259" key="4">
    <source>
        <dbReference type="Pfam" id="PF07001"/>
    </source>
</evidence>
<feature type="compositionally biased region" description="Basic residues" evidence="3">
    <location>
        <begin position="1369"/>
        <end position="1378"/>
    </location>
</feature>
<feature type="region of interest" description="Disordered" evidence="3">
    <location>
        <begin position="1087"/>
        <end position="1204"/>
    </location>
</feature>
<evidence type="ECO:0000256" key="1">
    <source>
        <dbReference type="ARBA" id="ARBA00022553"/>
    </source>
</evidence>
<feature type="compositionally biased region" description="Polar residues" evidence="3">
    <location>
        <begin position="221"/>
        <end position="247"/>
    </location>
</feature>
<dbReference type="InterPro" id="IPR038808">
    <property type="entry name" value="MOS1-like"/>
</dbReference>
<protein>
    <recommendedName>
        <fullName evidence="4">BAT2 N-terminal domain-containing protein</fullName>
    </recommendedName>
</protein>
<keyword evidence="1" id="KW-0597">Phosphoprotein</keyword>
<evidence type="ECO:0000256" key="2">
    <source>
        <dbReference type="SAM" id="Coils"/>
    </source>
</evidence>
<feature type="domain" description="BAT2 N-terminal" evidence="4">
    <location>
        <begin position="118"/>
        <end position="239"/>
    </location>
</feature>